<dbReference type="AlphaFoldDB" id="A0A8J3TLD4"/>
<reference evidence="2" key="1">
    <citation type="submission" date="2021-01" db="EMBL/GenBank/DDBJ databases">
        <title>Whole genome shotgun sequence of Planosporangium mesophilum NBRC 109066.</title>
        <authorList>
            <person name="Komaki H."/>
            <person name="Tamura T."/>
        </authorList>
    </citation>
    <scope>NUCLEOTIDE SEQUENCE</scope>
    <source>
        <strain evidence="2">NBRC 109066</strain>
    </source>
</reference>
<protein>
    <recommendedName>
        <fullName evidence="1">ABM domain-containing protein</fullName>
    </recommendedName>
</protein>
<keyword evidence="3" id="KW-1185">Reference proteome</keyword>
<name>A0A8J3TLD4_9ACTN</name>
<evidence type="ECO:0000313" key="3">
    <source>
        <dbReference type="Proteomes" id="UP000599074"/>
    </source>
</evidence>
<dbReference type="PROSITE" id="PS51725">
    <property type="entry name" value="ABM"/>
    <property type="match status" value="1"/>
</dbReference>
<dbReference type="RefSeq" id="WP_168115848.1">
    <property type="nucleotide sequence ID" value="NZ_BOON01000028.1"/>
</dbReference>
<dbReference type="Pfam" id="PF04673">
    <property type="entry name" value="Cyclase_polyket"/>
    <property type="match status" value="1"/>
</dbReference>
<feature type="domain" description="ABM" evidence="1">
    <location>
        <begin position="116"/>
        <end position="206"/>
    </location>
</feature>
<dbReference type="SUPFAM" id="SSF54909">
    <property type="entry name" value="Dimeric alpha+beta barrel"/>
    <property type="match status" value="2"/>
</dbReference>
<dbReference type="GO" id="GO:0030639">
    <property type="term" value="P:polyketide biosynthetic process"/>
    <property type="evidence" value="ECO:0007669"/>
    <property type="project" value="InterPro"/>
</dbReference>
<sequence length="210" mass="24071">MHRTLIVARMKPDSEDAVADIFGRSDETELPRLVGVRSRTLYRFHDLYMHLIEADAPVGPEVDRVRDDPLFRRVNEELTEHIDPYEPATWRSPADAMATEFYHWEGPEPTGGVGRLRVVFSVRVPEHVQERFLATYDRISADIAATPGHIADEVCQSVTDPCEWIVTSEWESLEHFLAWKSGPGHLDLVEPLFVGTSPRTPVRYVVRRRI</sequence>
<evidence type="ECO:0000259" key="1">
    <source>
        <dbReference type="PROSITE" id="PS51725"/>
    </source>
</evidence>
<dbReference type="InterPro" id="IPR038474">
    <property type="entry name" value="Polyketide_synth_cyclase_sf"/>
</dbReference>
<dbReference type="InterPro" id="IPR011008">
    <property type="entry name" value="Dimeric_a/b-barrel"/>
</dbReference>
<dbReference type="EMBL" id="BOON01000028">
    <property type="protein sequence ID" value="GII23475.1"/>
    <property type="molecule type" value="Genomic_DNA"/>
</dbReference>
<accession>A0A8J3TLD4</accession>
<organism evidence="2 3">
    <name type="scientific">Planosporangium mesophilum</name>
    <dbReference type="NCBI Taxonomy" id="689768"/>
    <lineage>
        <taxon>Bacteria</taxon>
        <taxon>Bacillati</taxon>
        <taxon>Actinomycetota</taxon>
        <taxon>Actinomycetes</taxon>
        <taxon>Micromonosporales</taxon>
        <taxon>Micromonosporaceae</taxon>
        <taxon>Planosporangium</taxon>
    </lineage>
</organism>
<dbReference type="Gene3D" id="3.30.70.100">
    <property type="match status" value="1"/>
</dbReference>
<dbReference type="Gene3D" id="3.30.70.1090">
    <property type="entry name" value="Dimeric alpha+beta barrel"/>
    <property type="match status" value="1"/>
</dbReference>
<dbReference type="Pfam" id="PF03992">
    <property type="entry name" value="ABM"/>
    <property type="match status" value="1"/>
</dbReference>
<evidence type="ECO:0000313" key="2">
    <source>
        <dbReference type="EMBL" id="GII23475.1"/>
    </source>
</evidence>
<gene>
    <name evidence="2" type="ORF">Pme01_30720</name>
</gene>
<proteinExistence type="predicted"/>
<comment type="caution">
    <text evidence="2">The sequence shown here is derived from an EMBL/GenBank/DDBJ whole genome shotgun (WGS) entry which is preliminary data.</text>
</comment>
<dbReference type="Proteomes" id="UP000599074">
    <property type="component" value="Unassembled WGS sequence"/>
</dbReference>
<dbReference type="InterPro" id="IPR007138">
    <property type="entry name" value="ABM_dom"/>
</dbReference>
<dbReference type="InterPro" id="IPR006765">
    <property type="entry name" value="Polyketide_synth_cyclase"/>
</dbReference>